<evidence type="ECO:0000256" key="6">
    <source>
        <dbReference type="ARBA" id="ARBA00023315"/>
    </source>
</evidence>
<feature type="transmembrane region" description="Helical" evidence="8">
    <location>
        <begin position="446"/>
        <end position="464"/>
    </location>
</feature>
<evidence type="ECO:0000256" key="2">
    <source>
        <dbReference type="ARBA" id="ARBA00004728"/>
    </source>
</evidence>
<keyword evidence="6" id="KW-0012">Acyltransferase</keyword>
<dbReference type="PANTHER" id="PTHR10983:SF24">
    <property type="entry name" value="1-ACYLGLYCEROL-3-PHOSPHATE O-ACYLTRANSFERASE 3, ISOFORM E-RELATED"/>
    <property type="match status" value="1"/>
</dbReference>
<comment type="pathway">
    <text evidence="2">Phospholipid metabolism; CDP-diacylglycerol biosynthesis; CDP-diacylglycerol from sn-glycerol 3-phosphate: step 2/3.</text>
</comment>
<feature type="non-terminal residue" evidence="10">
    <location>
        <position position="1"/>
    </location>
</feature>
<keyword evidence="5" id="KW-0808">Transferase</keyword>
<protein>
    <recommendedName>
        <fullName evidence="4">1-acylglycerol-3-phosphate O-acyltransferase</fullName>
        <ecNumber evidence="4">2.3.1.51</ecNumber>
    </recommendedName>
</protein>
<keyword evidence="11" id="KW-1185">Reference proteome</keyword>
<dbReference type="Proteomes" id="UP000824469">
    <property type="component" value="Unassembled WGS sequence"/>
</dbReference>
<dbReference type="GO" id="GO:0003841">
    <property type="term" value="F:1-acylglycerol-3-phosphate O-acyltransferase activity"/>
    <property type="evidence" value="ECO:0007669"/>
    <property type="project" value="UniProtKB-EC"/>
</dbReference>
<dbReference type="PANTHER" id="PTHR10983">
    <property type="entry name" value="1-ACYLGLYCEROL-3-PHOSPHATE ACYLTRANSFERASE-RELATED"/>
    <property type="match status" value="1"/>
</dbReference>
<evidence type="ECO:0000256" key="7">
    <source>
        <dbReference type="SAM" id="MobiDB-lite"/>
    </source>
</evidence>
<keyword evidence="8" id="KW-0472">Membrane</keyword>
<gene>
    <name evidence="10" type="ORF">KI387_027559</name>
</gene>
<feature type="compositionally biased region" description="Polar residues" evidence="7">
    <location>
        <begin position="479"/>
        <end position="489"/>
    </location>
</feature>
<sequence>IYCFVMIKVRNCCQMERMFTNEIMLLYVETLSLHGYSQGHDRACQLLGGTLVMRIFGFKVESLHFLSLGCSFPAKIDIRECKIQNIDPLRFVMEQIMDMQKNSVHFEYPIVHGLLRAEERRNLVSRKVCCARKYRLSYIFNAMLYSSSPLTDFSAQQLHFSFSNAIVGGLLCPVCTSEMINNIQTIQHAKKCNALIDGSANQNVHPMNVLQLLNSSGRAIKIKRRIQFHVLNGPLVDRFTNHHLHIPPQFRIEDFFFYVLLATFFPPNVSQTDLGLNYWFQQTNGCATIMCHGSRIATICAKQRFRRFVQGGSFAIVPKRVGNLRSFVPAIYDITVAIPREEPSPTMLRLLKGQPSVMHVHIKRQVMDDLPRTEEGVAQWCRDAFVSKDDLLDKHKHDNTFGEELYQPMKRQIKPLMVVVGWSSILVIMASKLLRPHFATRKGITWSLGGVAVVTLLMHILIVFSQSERSTPARVSPRGNHTNAANGTHASDKKDT</sequence>
<dbReference type="Pfam" id="PF16076">
    <property type="entry name" value="Acyltransf_C"/>
    <property type="match status" value="1"/>
</dbReference>
<reference evidence="10 11" key="1">
    <citation type="journal article" date="2021" name="Nat. Plants">
        <title>The Taxus genome provides insights into paclitaxel biosynthesis.</title>
        <authorList>
            <person name="Xiong X."/>
            <person name="Gou J."/>
            <person name="Liao Q."/>
            <person name="Li Y."/>
            <person name="Zhou Q."/>
            <person name="Bi G."/>
            <person name="Li C."/>
            <person name="Du R."/>
            <person name="Wang X."/>
            <person name="Sun T."/>
            <person name="Guo L."/>
            <person name="Liang H."/>
            <person name="Lu P."/>
            <person name="Wu Y."/>
            <person name="Zhang Z."/>
            <person name="Ro D.K."/>
            <person name="Shang Y."/>
            <person name="Huang S."/>
            <person name="Yan J."/>
        </authorList>
    </citation>
    <scope>NUCLEOTIDE SEQUENCE [LARGE SCALE GENOMIC DNA]</scope>
    <source>
        <strain evidence="10">Ta-2019</strain>
    </source>
</reference>
<organism evidence="10 11">
    <name type="scientific">Taxus chinensis</name>
    <name type="common">Chinese yew</name>
    <name type="synonym">Taxus wallichiana var. chinensis</name>
    <dbReference type="NCBI Taxonomy" id="29808"/>
    <lineage>
        <taxon>Eukaryota</taxon>
        <taxon>Viridiplantae</taxon>
        <taxon>Streptophyta</taxon>
        <taxon>Embryophyta</taxon>
        <taxon>Tracheophyta</taxon>
        <taxon>Spermatophyta</taxon>
        <taxon>Pinopsida</taxon>
        <taxon>Pinidae</taxon>
        <taxon>Conifers II</taxon>
        <taxon>Cupressales</taxon>
        <taxon>Taxaceae</taxon>
        <taxon>Taxus</taxon>
    </lineage>
</organism>
<evidence type="ECO:0000256" key="8">
    <source>
        <dbReference type="SAM" id="Phobius"/>
    </source>
</evidence>
<dbReference type="EMBL" id="JAHRHJ020000006">
    <property type="protein sequence ID" value="KAH9312524.1"/>
    <property type="molecule type" value="Genomic_DNA"/>
</dbReference>
<name>A0AA38G082_TAXCH</name>
<dbReference type="GO" id="GO:0012505">
    <property type="term" value="C:endomembrane system"/>
    <property type="evidence" value="ECO:0007669"/>
    <property type="project" value="TreeGrafter"/>
</dbReference>
<dbReference type="InterPro" id="IPR032098">
    <property type="entry name" value="Acyltransf_C"/>
</dbReference>
<evidence type="ECO:0000256" key="3">
    <source>
        <dbReference type="ARBA" id="ARBA00008655"/>
    </source>
</evidence>
<evidence type="ECO:0000313" key="11">
    <source>
        <dbReference type="Proteomes" id="UP000824469"/>
    </source>
</evidence>
<evidence type="ECO:0000259" key="9">
    <source>
        <dbReference type="Pfam" id="PF16076"/>
    </source>
</evidence>
<comment type="catalytic activity">
    <reaction evidence="1">
        <text>a 1-acyl-sn-glycero-3-phosphate + an acyl-CoA = a 1,2-diacyl-sn-glycero-3-phosphate + CoA</text>
        <dbReference type="Rhea" id="RHEA:19709"/>
        <dbReference type="ChEBI" id="CHEBI:57287"/>
        <dbReference type="ChEBI" id="CHEBI:57970"/>
        <dbReference type="ChEBI" id="CHEBI:58342"/>
        <dbReference type="ChEBI" id="CHEBI:58608"/>
        <dbReference type="EC" id="2.3.1.51"/>
    </reaction>
</comment>
<proteinExistence type="inferred from homology"/>
<feature type="region of interest" description="Disordered" evidence="7">
    <location>
        <begin position="471"/>
        <end position="496"/>
    </location>
</feature>
<dbReference type="AlphaFoldDB" id="A0AA38G082"/>
<dbReference type="EC" id="2.3.1.51" evidence="4"/>
<evidence type="ECO:0000313" key="10">
    <source>
        <dbReference type="EMBL" id="KAH9312524.1"/>
    </source>
</evidence>
<keyword evidence="8" id="KW-1133">Transmembrane helix</keyword>
<accession>A0AA38G082</accession>
<feature type="domain" description="Acyltransferase C-terminal" evidence="9">
    <location>
        <begin position="349"/>
        <end position="422"/>
    </location>
</feature>
<evidence type="ECO:0000256" key="1">
    <source>
        <dbReference type="ARBA" id="ARBA00001141"/>
    </source>
</evidence>
<evidence type="ECO:0000256" key="5">
    <source>
        <dbReference type="ARBA" id="ARBA00022679"/>
    </source>
</evidence>
<comment type="caution">
    <text evidence="10">The sequence shown here is derived from an EMBL/GenBank/DDBJ whole genome shotgun (WGS) entry which is preliminary data.</text>
</comment>
<keyword evidence="8" id="KW-0812">Transmembrane</keyword>
<comment type="similarity">
    <text evidence="3">Belongs to the 1-acyl-sn-glycerol-3-phosphate acyltransferase family.</text>
</comment>
<evidence type="ECO:0000256" key="4">
    <source>
        <dbReference type="ARBA" id="ARBA00013211"/>
    </source>
</evidence>